<keyword evidence="1" id="KW-1133">Transmembrane helix</keyword>
<keyword evidence="1" id="KW-0812">Transmembrane</keyword>
<evidence type="ECO:0000313" key="3">
    <source>
        <dbReference type="EMBL" id="SYV93439.1"/>
    </source>
</evidence>
<evidence type="ECO:0000313" key="4">
    <source>
        <dbReference type="Proteomes" id="UP000259328"/>
    </source>
</evidence>
<proteinExistence type="predicted"/>
<name>A0A3B0PA72_MYCSY</name>
<dbReference type="Proteomes" id="UP000259328">
    <property type="component" value="Chromosome"/>
</dbReference>
<feature type="transmembrane region" description="Helical" evidence="1">
    <location>
        <begin position="42"/>
        <end position="58"/>
    </location>
</feature>
<dbReference type="EC" id="3.1.-.-" evidence="3"/>
<keyword evidence="1" id="KW-0472">Membrane</keyword>
<dbReference type="EMBL" id="LS991953">
    <property type="protein sequence ID" value="SYV93439.1"/>
    <property type="molecule type" value="Genomic_DNA"/>
</dbReference>
<keyword evidence="3" id="KW-0378">Hydrolase</keyword>
<dbReference type="PANTHER" id="PTHR43694">
    <property type="entry name" value="RIBONUCLEASE J"/>
    <property type="match status" value="1"/>
</dbReference>
<reference evidence="4" key="1">
    <citation type="submission" date="2018-06" db="EMBL/GenBank/DDBJ databases">
        <authorList>
            <consortium name="Pathogen Informatics"/>
        </authorList>
    </citation>
    <scope>NUCLEOTIDE SEQUENCE [LARGE SCALE GENOMIC DNA]</scope>
    <source>
        <strain evidence="4">NCTC10124</strain>
    </source>
</reference>
<gene>
    <name evidence="3" type="ORF">NCTC10124_01179</name>
</gene>
<feature type="transmembrane region" description="Helical" evidence="1">
    <location>
        <begin position="16"/>
        <end position="35"/>
    </location>
</feature>
<dbReference type="Pfam" id="PF00753">
    <property type="entry name" value="Lactamase_B"/>
    <property type="match status" value="1"/>
</dbReference>
<dbReference type="GO" id="GO:0016787">
    <property type="term" value="F:hydrolase activity"/>
    <property type="evidence" value="ECO:0007669"/>
    <property type="project" value="UniProtKB-KW"/>
</dbReference>
<evidence type="ECO:0000256" key="1">
    <source>
        <dbReference type="SAM" id="Phobius"/>
    </source>
</evidence>
<dbReference type="InterPro" id="IPR036866">
    <property type="entry name" value="RibonucZ/Hydroxyglut_hydro"/>
</dbReference>
<dbReference type="Gene3D" id="3.60.15.10">
    <property type="entry name" value="Ribonuclease Z/Hydroxyacylglutathione hydrolase-like"/>
    <property type="match status" value="1"/>
</dbReference>
<protein>
    <submittedName>
        <fullName evidence="3">Metallo-beta-lactamase superfamily protein</fullName>
        <ecNumber evidence="3">3.1.-.-</ecNumber>
    </submittedName>
</protein>
<feature type="domain" description="Metallo-beta-lactamase" evidence="2">
    <location>
        <begin position="81"/>
        <end position="156"/>
    </location>
</feature>
<dbReference type="AlphaFoldDB" id="A0A3B0PA72"/>
<evidence type="ECO:0000259" key="2">
    <source>
        <dbReference type="Pfam" id="PF00753"/>
    </source>
</evidence>
<sequence length="198" mass="23240">MQFFVIFLKLFIKFNWFYSIILQENFYYIILFLHLNNLKNKNYIFIIFCFILIAYSLIGKQILMNPTRIVALGGVEEIGKSTLLVEHLDHIFIIDAGIKFADTYNTGVKGIIPNYSYLKQKGKKIEGLFITHGHEDHIGGVVYLVKETNLNKIFAPRIAIQYLKLKFDEHKITKKVEFIEIHKSDVHKFANNCKVDFW</sequence>
<dbReference type="PANTHER" id="PTHR43694:SF1">
    <property type="entry name" value="RIBONUCLEASE J"/>
    <property type="match status" value="1"/>
</dbReference>
<feature type="non-terminal residue" evidence="3">
    <location>
        <position position="198"/>
    </location>
</feature>
<accession>A0A3B0PA72</accession>
<dbReference type="SUPFAM" id="SSF56281">
    <property type="entry name" value="Metallo-hydrolase/oxidoreductase"/>
    <property type="match status" value="1"/>
</dbReference>
<organism evidence="3 4">
    <name type="scientific">Mycoplasmopsis synoviae</name>
    <name type="common">Mycoplasma synoviae</name>
    <dbReference type="NCBI Taxonomy" id="2109"/>
    <lineage>
        <taxon>Bacteria</taxon>
        <taxon>Bacillati</taxon>
        <taxon>Mycoplasmatota</taxon>
        <taxon>Mycoplasmoidales</taxon>
        <taxon>Metamycoplasmataceae</taxon>
        <taxon>Mycoplasmopsis</taxon>
    </lineage>
</organism>
<dbReference type="InterPro" id="IPR001279">
    <property type="entry name" value="Metallo-B-lactamas"/>
</dbReference>